<comment type="caution">
    <text evidence="9">The sequence shown here is derived from an EMBL/GenBank/DDBJ whole genome shotgun (WGS) entry which is preliminary data.</text>
</comment>
<feature type="transmembrane region" description="Helical" evidence="8">
    <location>
        <begin position="149"/>
        <end position="168"/>
    </location>
</feature>
<evidence type="ECO:0000256" key="1">
    <source>
        <dbReference type="ARBA" id="ARBA00004651"/>
    </source>
</evidence>
<dbReference type="GO" id="GO:0030001">
    <property type="term" value="P:metal ion transport"/>
    <property type="evidence" value="ECO:0007669"/>
    <property type="project" value="UniProtKB-ARBA"/>
</dbReference>
<dbReference type="PANTHER" id="PTHR32024">
    <property type="entry name" value="TRK SYSTEM POTASSIUM UPTAKE PROTEIN TRKG-RELATED"/>
    <property type="match status" value="1"/>
</dbReference>
<evidence type="ECO:0000313" key="9">
    <source>
        <dbReference type="EMBL" id="GAF73863.1"/>
    </source>
</evidence>
<reference evidence="9" key="1">
    <citation type="journal article" date="2014" name="Front. Microbiol.">
        <title>High frequency of phylogenetically diverse reductive dehalogenase-homologous genes in deep subseafloor sedimentary metagenomes.</title>
        <authorList>
            <person name="Kawai M."/>
            <person name="Futagami T."/>
            <person name="Toyoda A."/>
            <person name="Takaki Y."/>
            <person name="Nishi S."/>
            <person name="Hori S."/>
            <person name="Arai W."/>
            <person name="Tsubouchi T."/>
            <person name="Morono Y."/>
            <person name="Uchiyama I."/>
            <person name="Ito T."/>
            <person name="Fujiyama A."/>
            <person name="Inagaki F."/>
            <person name="Takami H."/>
        </authorList>
    </citation>
    <scope>NUCLEOTIDE SEQUENCE</scope>
    <source>
        <strain evidence="9">Expedition CK06-06</strain>
    </source>
</reference>
<feature type="transmembrane region" description="Helical" evidence="8">
    <location>
        <begin position="348"/>
        <end position="369"/>
    </location>
</feature>
<feature type="transmembrane region" description="Helical" evidence="8">
    <location>
        <begin position="292"/>
        <end position="310"/>
    </location>
</feature>
<dbReference type="InterPro" id="IPR003445">
    <property type="entry name" value="Cat_transpt"/>
</dbReference>
<dbReference type="EMBL" id="BARS01008092">
    <property type="protein sequence ID" value="GAF73863.1"/>
    <property type="molecule type" value="Genomic_DNA"/>
</dbReference>
<keyword evidence="2" id="KW-0813">Transport</keyword>
<feature type="transmembrane region" description="Helical" evidence="8">
    <location>
        <begin position="21"/>
        <end position="44"/>
    </location>
</feature>
<feature type="non-terminal residue" evidence="9">
    <location>
        <position position="1"/>
    </location>
</feature>
<dbReference type="Pfam" id="PF02386">
    <property type="entry name" value="TrkH"/>
    <property type="match status" value="1"/>
</dbReference>
<keyword evidence="5 8" id="KW-1133">Transmembrane helix</keyword>
<feature type="transmembrane region" description="Helical" evidence="8">
    <location>
        <begin position="251"/>
        <end position="271"/>
    </location>
</feature>
<evidence type="ECO:0000256" key="3">
    <source>
        <dbReference type="ARBA" id="ARBA00022475"/>
    </source>
</evidence>
<gene>
    <name evidence="9" type="ORF">S01H1_15507</name>
</gene>
<evidence type="ECO:0000256" key="6">
    <source>
        <dbReference type="ARBA" id="ARBA00023065"/>
    </source>
</evidence>
<protein>
    <recommendedName>
        <fullName evidence="10">Cation transporter</fullName>
    </recommendedName>
</protein>
<keyword evidence="6" id="KW-0406">Ion transport</keyword>
<accession>X0RYH2</accession>
<dbReference type="AlphaFoldDB" id="X0RYH2"/>
<evidence type="ECO:0000256" key="2">
    <source>
        <dbReference type="ARBA" id="ARBA00022448"/>
    </source>
</evidence>
<keyword evidence="7 8" id="KW-0472">Membrane</keyword>
<organism evidence="9">
    <name type="scientific">marine sediment metagenome</name>
    <dbReference type="NCBI Taxonomy" id="412755"/>
    <lineage>
        <taxon>unclassified sequences</taxon>
        <taxon>metagenomes</taxon>
        <taxon>ecological metagenomes</taxon>
    </lineage>
</organism>
<keyword evidence="4 8" id="KW-0812">Transmembrane</keyword>
<dbReference type="GO" id="GO:0008324">
    <property type="term" value="F:monoatomic cation transmembrane transporter activity"/>
    <property type="evidence" value="ECO:0007669"/>
    <property type="project" value="InterPro"/>
</dbReference>
<dbReference type="GO" id="GO:0005886">
    <property type="term" value="C:plasma membrane"/>
    <property type="evidence" value="ECO:0007669"/>
    <property type="project" value="UniProtKB-SubCell"/>
</dbReference>
<evidence type="ECO:0000256" key="8">
    <source>
        <dbReference type="SAM" id="Phobius"/>
    </source>
</evidence>
<proteinExistence type="predicted"/>
<dbReference type="PANTHER" id="PTHR32024:SF1">
    <property type="entry name" value="KTR SYSTEM POTASSIUM UPTAKE PROTEIN B"/>
    <property type="match status" value="1"/>
</dbReference>
<name>X0RYH2_9ZZZZ</name>
<sequence>RQSLVLQDAMSHQTIGRVRQMVWFIVVLTFTCELIGAVVLYSTWGGQASSVWDRIFRSVFHSVSAFCNAGFALQGDNLVGYSGAWQVYAAIMPLIVIGGLGFPVTHDLYKWLRWRLMPEAAPAGNPEALAVMAAPKERLAYRFSLHSRIVLWSTVGLIVLPALALLMFESVPEWRTRQQVDTARMRAEAEGQAAAMIDLPLPQRTVAALFQSVTTRTAGFNTVHLDVDSMSPASHFLMCLLMFVGGSPASTAGGVKTVGMALLVLGVYSTLRGRERVECFGRTIPHLVMRRAAAVTMVMFAAVALTTLALCYTESASVQRILFESVSACGTVGLSTGLTDELTVPGRMVIMIAMFVGRLGPLTVLVALAGRTTSARYEY</sequence>
<keyword evidence="3" id="KW-1003">Cell membrane</keyword>
<evidence type="ECO:0000256" key="4">
    <source>
        <dbReference type="ARBA" id="ARBA00022692"/>
    </source>
</evidence>
<feature type="non-terminal residue" evidence="9">
    <location>
        <position position="379"/>
    </location>
</feature>
<evidence type="ECO:0000256" key="5">
    <source>
        <dbReference type="ARBA" id="ARBA00022989"/>
    </source>
</evidence>
<evidence type="ECO:0008006" key="10">
    <source>
        <dbReference type="Google" id="ProtNLM"/>
    </source>
</evidence>
<evidence type="ECO:0000256" key="7">
    <source>
        <dbReference type="ARBA" id="ARBA00023136"/>
    </source>
</evidence>
<comment type="subcellular location">
    <subcellularLocation>
        <location evidence="1">Cell membrane</location>
        <topology evidence="1">Multi-pass membrane protein</topology>
    </subcellularLocation>
</comment>
<feature type="transmembrane region" description="Helical" evidence="8">
    <location>
        <begin position="85"/>
        <end position="105"/>
    </location>
</feature>